<keyword evidence="2" id="KW-1185">Reference proteome</keyword>
<evidence type="ECO:0000313" key="2">
    <source>
        <dbReference type="Proteomes" id="UP000765509"/>
    </source>
</evidence>
<gene>
    <name evidence="1" type="ORF">O181_068495</name>
</gene>
<dbReference type="InterPro" id="IPR009057">
    <property type="entry name" value="Homeodomain-like_sf"/>
</dbReference>
<name>A0A9Q3ESM7_9BASI</name>
<dbReference type="Proteomes" id="UP000765509">
    <property type="component" value="Unassembled WGS sequence"/>
</dbReference>
<dbReference type="OrthoDB" id="5865009at2759"/>
<dbReference type="EMBL" id="AVOT02034626">
    <property type="protein sequence ID" value="MBW0528780.1"/>
    <property type="molecule type" value="Genomic_DNA"/>
</dbReference>
<dbReference type="Gene3D" id="1.10.10.10">
    <property type="entry name" value="Winged helix-like DNA-binding domain superfamily/Winged helix DNA-binding domain"/>
    <property type="match status" value="1"/>
</dbReference>
<accession>A0A9Q3ESM7</accession>
<dbReference type="SUPFAM" id="SSF46689">
    <property type="entry name" value="Homeodomain-like"/>
    <property type="match status" value="1"/>
</dbReference>
<protein>
    <submittedName>
        <fullName evidence="1">Uncharacterized protein</fullName>
    </submittedName>
</protein>
<dbReference type="AlphaFoldDB" id="A0A9Q3ESM7"/>
<proteinExistence type="predicted"/>
<comment type="caution">
    <text evidence="1">The sequence shown here is derived from an EMBL/GenBank/DDBJ whole genome shotgun (WGS) entry which is preliminary data.</text>
</comment>
<organism evidence="1 2">
    <name type="scientific">Austropuccinia psidii MF-1</name>
    <dbReference type="NCBI Taxonomy" id="1389203"/>
    <lineage>
        <taxon>Eukaryota</taxon>
        <taxon>Fungi</taxon>
        <taxon>Dikarya</taxon>
        <taxon>Basidiomycota</taxon>
        <taxon>Pucciniomycotina</taxon>
        <taxon>Pucciniomycetes</taxon>
        <taxon>Pucciniales</taxon>
        <taxon>Sphaerophragmiaceae</taxon>
        <taxon>Austropuccinia</taxon>
    </lineage>
</organism>
<evidence type="ECO:0000313" key="1">
    <source>
        <dbReference type="EMBL" id="MBW0528780.1"/>
    </source>
</evidence>
<sequence length="193" mass="20972">MPYLNAETCRWIVGMRQASLPFQAISNLAGVPLTTVYETMKKYKHFGTVQTEKKTRNPPITTAQDRQELDRIIAQGRCLTVAQVTDLLTHQVSTWTIQHKTHKLGQSGLCLEDTSREVATGKPCGQPFIRSPDAHGMGCFLRSNASTFGLSQRLNDIGRDGAASLLTTPAPVHSLDGAGALDTWSPAHLTDGG</sequence>
<dbReference type="InterPro" id="IPR036388">
    <property type="entry name" value="WH-like_DNA-bd_sf"/>
</dbReference>
<reference evidence="1" key="1">
    <citation type="submission" date="2021-03" db="EMBL/GenBank/DDBJ databases">
        <title>Draft genome sequence of rust myrtle Austropuccinia psidii MF-1, a brazilian biotype.</title>
        <authorList>
            <person name="Quecine M.C."/>
            <person name="Pachon D.M.R."/>
            <person name="Bonatelli M.L."/>
            <person name="Correr F.H."/>
            <person name="Franceschini L.M."/>
            <person name="Leite T.F."/>
            <person name="Margarido G.R.A."/>
            <person name="Almeida C.A."/>
            <person name="Ferrarezi J.A."/>
            <person name="Labate C.A."/>
        </authorList>
    </citation>
    <scope>NUCLEOTIDE SEQUENCE</scope>
    <source>
        <strain evidence="1">MF-1</strain>
    </source>
</reference>